<dbReference type="SMART" id="SM00595">
    <property type="entry name" value="MADF"/>
    <property type="match status" value="1"/>
</dbReference>
<keyword evidence="4" id="KW-1185">Reference proteome</keyword>
<name>A0ABN9L403_9NEOB</name>
<dbReference type="PANTHER" id="PTHR21505">
    <property type="entry name" value="MADF DOMAIN-CONTAINING PROTEIN-RELATED"/>
    <property type="match status" value="1"/>
</dbReference>
<dbReference type="PROSITE" id="PS51029">
    <property type="entry name" value="MADF"/>
    <property type="match status" value="1"/>
</dbReference>
<dbReference type="Proteomes" id="UP001176940">
    <property type="component" value="Unassembled WGS sequence"/>
</dbReference>
<dbReference type="Pfam" id="PF10545">
    <property type="entry name" value="MADF_DNA_bdg"/>
    <property type="match status" value="1"/>
</dbReference>
<evidence type="ECO:0000259" key="2">
    <source>
        <dbReference type="PROSITE" id="PS51029"/>
    </source>
</evidence>
<comment type="caution">
    <text evidence="3">The sequence shown here is derived from an EMBL/GenBank/DDBJ whole genome shotgun (WGS) entry which is preliminary data.</text>
</comment>
<evidence type="ECO:0000256" key="1">
    <source>
        <dbReference type="SAM" id="MobiDB-lite"/>
    </source>
</evidence>
<protein>
    <recommendedName>
        <fullName evidence="2">MADF domain-containing protein</fullName>
    </recommendedName>
</protein>
<feature type="region of interest" description="Disordered" evidence="1">
    <location>
        <begin position="160"/>
        <end position="212"/>
    </location>
</feature>
<organism evidence="3 4">
    <name type="scientific">Ranitomeya imitator</name>
    <name type="common">mimic poison frog</name>
    <dbReference type="NCBI Taxonomy" id="111125"/>
    <lineage>
        <taxon>Eukaryota</taxon>
        <taxon>Metazoa</taxon>
        <taxon>Chordata</taxon>
        <taxon>Craniata</taxon>
        <taxon>Vertebrata</taxon>
        <taxon>Euteleostomi</taxon>
        <taxon>Amphibia</taxon>
        <taxon>Batrachia</taxon>
        <taxon>Anura</taxon>
        <taxon>Neobatrachia</taxon>
        <taxon>Hyloidea</taxon>
        <taxon>Dendrobatidae</taxon>
        <taxon>Dendrobatinae</taxon>
        <taxon>Ranitomeya</taxon>
    </lineage>
</organism>
<accession>A0ABN9L403</accession>
<evidence type="ECO:0000313" key="3">
    <source>
        <dbReference type="EMBL" id="CAJ0930220.1"/>
    </source>
</evidence>
<proteinExistence type="predicted"/>
<dbReference type="PANTHER" id="PTHR21505:SF8">
    <property type="entry name" value="DPT-YFP REPRESSOR BY OVEREXPRESSION, ISOFORM D-RELATED"/>
    <property type="match status" value="1"/>
</dbReference>
<dbReference type="InterPro" id="IPR006578">
    <property type="entry name" value="MADF-dom"/>
</dbReference>
<feature type="domain" description="MADF" evidence="2">
    <location>
        <begin position="47"/>
        <end position="141"/>
    </location>
</feature>
<dbReference type="EMBL" id="CAUEEQ010006553">
    <property type="protein sequence ID" value="CAJ0930220.1"/>
    <property type="molecule type" value="Genomic_DNA"/>
</dbReference>
<sequence>MTLPFTSRFERLLYGKVNKYTFALAGSHFELSLYEKMSANDQESVRALIDMYRSLPCLWKIKSADYSNSYKKKAAYEKLVALYKQHHPTETVDENIVRKKIQALRTVYKKRSQQGGKVHEVWGRNRRRLCAQVVVLTRDQEIPRPCQTVTSLCAQSAEEILPESPDEHVPPQQLQTPEGNDDETPQSSISPCVEEQTRPQRPSRKRKATAGTPVDLLALANNIMTQHATTQLTGFPSFVAEWLNRFDITQRTHAERVMFEALNAAAAGKLTETSTVTSSDRQPSGQFYWGHQQEPMHSTPIRRPAPHHLQFRTPPPPPSFGDFSQGPSTATHQYSEMDTYYQHL</sequence>
<evidence type="ECO:0000313" key="4">
    <source>
        <dbReference type="Proteomes" id="UP001176940"/>
    </source>
</evidence>
<reference evidence="3" key="1">
    <citation type="submission" date="2023-07" db="EMBL/GenBank/DDBJ databases">
        <authorList>
            <person name="Stuckert A."/>
        </authorList>
    </citation>
    <scope>NUCLEOTIDE SEQUENCE</scope>
</reference>
<gene>
    <name evidence="3" type="ORF">RIMI_LOCUS4151139</name>
</gene>